<keyword evidence="1" id="KW-0472">Membrane</keyword>
<sequence>MEIRQDPALRRFAMRVLNVVFRVVLFFVYEVHLRSFDNALMLDQIYGAILNKRSGIVVHMKGTRFLCKFALLNTSRIGLDCSHKLDLLPNPTQQSPAMKICHDLSGPLTSPKHEIAHPGYFPRNV</sequence>
<evidence type="ECO:0000313" key="3">
    <source>
        <dbReference type="Proteomes" id="UP000078200"/>
    </source>
</evidence>
<keyword evidence="1" id="KW-0812">Transmembrane</keyword>
<name>A0A1A9UWN8_GLOAU</name>
<dbReference type="VEuPathDB" id="VectorBase:GAUT018259"/>
<protein>
    <submittedName>
        <fullName evidence="2">Uncharacterized protein</fullName>
    </submittedName>
</protein>
<organism evidence="2 3">
    <name type="scientific">Glossina austeni</name>
    <name type="common">Savannah tsetse fly</name>
    <dbReference type="NCBI Taxonomy" id="7395"/>
    <lineage>
        <taxon>Eukaryota</taxon>
        <taxon>Metazoa</taxon>
        <taxon>Ecdysozoa</taxon>
        <taxon>Arthropoda</taxon>
        <taxon>Hexapoda</taxon>
        <taxon>Insecta</taxon>
        <taxon>Pterygota</taxon>
        <taxon>Neoptera</taxon>
        <taxon>Endopterygota</taxon>
        <taxon>Diptera</taxon>
        <taxon>Brachycera</taxon>
        <taxon>Muscomorpha</taxon>
        <taxon>Hippoboscoidea</taxon>
        <taxon>Glossinidae</taxon>
        <taxon>Glossina</taxon>
    </lineage>
</organism>
<evidence type="ECO:0000313" key="2">
    <source>
        <dbReference type="EnsemblMetazoa" id="GAUT018259-PA"/>
    </source>
</evidence>
<keyword evidence="1" id="KW-1133">Transmembrane helix</keyword>
<keyword evidence="3" id="KW-1185">Reference proteome</keyword>
<feature type="transmembrane region" description="Helical" evidence="1">
    <location>
        <begin position="12"/>
        <end position="29"/>
    </location>
</feature>
<dbReference type="AlphaFoldDB" id="A0A1A9UWN8"/>
<accession>A0A1A9UWN8</accession>
<evidence type="ECO:0000256" key="1">
    <source>
        <dbReference type="SAM" id="Phobius"/>
    </source>
</evidence>
<reference evidence="2" key="1">
    <citation type="submission" date="2020-05" db="UniProtKB">
        <authorList>
            <consortium name="EnsemblMetazoa"/>
        </authorList>
    </citation>
    <scope>IDENTIFICATION</scope>
    <source>
        <strain evidence="2">TTRI</strain>
    </source>
</reference>
<dbReference type="Proteomes" id="UP000078200">
    <property type="component" value="Unassembled WGS sequence"/>
</dbReference>
<dbReference type="EnsemblMetazoa" id="GAUT018259-RA">
    <property type="protein sequence ID" value="GAUT018259-PA"/>
    <property type="gene ID" value="GAUT018259"/>
</dbReference>
<proteinExistence type="predicted"/>